<organism evidence="2 3">
    <name type="scientific">Terrisporobacter petrolearius</name>
    <dbReference type="NCBI Taxonomy" id="1460447"/>
    <lineage>
        <taxon>Bacteria</taxon>
        <taxon>Bacillati</taxon>
        <taxon>Bacillota</taxon>
        <taxon>Clostridia</taxon>
        <taxon>Peptostreptococcales</taxon>
        <taxon>Peptostreptococcaceae</taxon>
        <taxon>Terrisporobacter</taxon>
    </lineage>
</organism>
<evidence type="ECO:0000313" key="3">
    <source>
        <dbReference type="Proteomes" id="UP001477947"/>
    </source>
</evidence>
<name>A0ABZ3FER9_9FIRM</name>
<dbReference type="Proteomes" id="UP001477947">
    <property type="component" value="Chromosome"/>
</dbReference>
<reference evidence="2 3" key="1">
    <citation type="submission" date="2024-04" db="EMBL/GenBank/DDBJ databases">
        <title>Isolation and characterization of novel acetogenic strains of the genera Terrisporobacter and Acetoanaerobium.</title>
        <authorList>
            <person name="Boeer T."/>
            <person name="Schueler M.A."/>
            <person name="Lueschen A."/>
            <person name="Eysell L."/>
            <person name="Droege J."/>
            <person name="Heinemann M."/>
            <person name="Engelhardt L."/>
            <person name="Basen M."/>
            <person name="Daniel R."/>
        </authorList>
    </citation>
    <scope>NUCLEOTIDE SEQUENCE [LARGE SCALE GENOMIC DNA]</scope>
    <source>
        <strain evidence="2 3">ELB</strain>
    </source>
</reference>
<feature type="domain" description="Glycine zipper-like" evidence="1">
    <location>
        <begin position="7"/>
        <end position="38"/>
    </location>
</feature>
<evidence type="ECO:0000313" key="2">
    <source>
        <dbReference type="EMBL" id="XAM41226.1"/>
    </source>
</evidence>
<evidence type="ECO:0000259" key="1">
    <source>
        <dbReference type="Pfam" id="PF26273"/>
    </source>
</evidence>
<dbReference type="EMBL" id="CP154622">
    <property type="protein sequence ID" value="XAM41226.1"/>
    <property type="molecule type" value="Genomic_DNA"/>
</dbReference>
<accession>A0ABZ3FER9</accession>
<proteinExistence type="predicted"/>
<gene>
    <name evidence="2" type="ORF">TPELB_15370</name>
</gene>
<keyword evidence="3" id="KW-1185">Reference proteome</keyword>
<dbReference type="InterPro" id="IPR058598">
    <property type="entry name" value="Gly_zipper-like_dom"/>
</dbReference>
<dbReference type="Pfam" id="PF26273">
    <property type="entry name" value="Gly_zipper"/>
    <property type="match status" value="1"/>
</dbReference>
<sequence length="39" mass="3789">MKNKNISYLALGLCLGAALGLVFDNLAIGVGAGLAIGVG</sequence>
<protein>
    <recommendedName>
        <fullName evidence="1">Glycine zipper-like domain-containing protein</fullName>
    </recommendedName>
</protein>